<keyword evidence="4" id="KW-1185">Reference proteome</keyword>
<name>A0A1H0A2E9_9BACL</name>
<accession>A0A1H0A2E9</accession>
<feature type="coiled-coil region" evidence="1">
    <location>
        <begin position="34"/>
        <end position="61"/>
    </location>
</feature>
<evidence type="ECO:0000313" key="3">
    <source>
        <dbReference type="EMBL" id="SDN27738.1"/>
    </source>
</evidence>
<evidence type="ECO:0000313" key="5">
    <source>
        <dbReference type="Proteomes" id="UP000182783"/>
    </source>
</evidence>
<protein>
    <submittedName>
        <fullName evidence="3">Uncharacterized protein</fullName>
    </submittedName>
</protein>
<reference evidence="2 4" key="1">
    <citation type="submission" date="2015-08" db="EMBL/GenBank/DDBJ databases">
        <title>Genome of Paenibacillus jilunlii.</title>
        <authorList>
            <person name="Sant'Anna F.H."/>
            <person name="Ambrosini A."/>
            <person name="Souza R."/>
            <person name="Bach E."/>
            <person name="Fernandes G."/>
            <person name="Balsanelli E."/>
            <person name="Baura V.A."/>
            <person name="Pedrosa F.O."/>
            <person name="Souza E.M."/>
            <person name="Passaglia L."/>
        </authorList>
    </citation>
    <scope>NUCLEOTIDE SEQUENCE [LARGE SCALE GENOMIC DNA]</scope>
    <source>
        <strain evidence="2 4">DSM 23019</strain>
    </source>
</reference>
<dbReference type="Proteomes" id="UP000182783">
    <property type="component" value="Unassembled WGS sequence"/>
</dbReference>
<gene>
    <name evidence="2" type="ORF">AML91_01905</name>
    <name evidence="3" type="ORF">SAMN05216191_13441</name>
</gene>
<dbReference type="Proteomes" id="UP000070252">
    <property type="component" value="Unassembled WGS sequence"/>
</dbReference>
<sequence>MTRQEQLKSELEDWKSWLPIYEGRLNESRTVANREQYLHMVEFSKERIQALEAELQQLKSA</sequence>
<reference evidence="3 5" key="2">
    <citation type="submission" date="2016-10" db="EMBL/GenBank/DDBJ databases">
        <authorList>
            <person name="de Groot N.N."/>
        </authorList>
    </citation>
    <scope>NUCLEOTIDE SEQUENCE [LARGE SCALE GENOMIC DNA]</scope>
    <source>
        <strain evidence="3 5">CGMCC 1.10239</strain>
    </source>
</reference>
<evidence type="ECO:0000313" key="4">
    <source>
        <dbReference type="Proteomes" id="UP000070252"/>
    </source>
</evidence>
<organism evidence="3 5">
    <name type="scientific">Paenibacillus jilunlii</name>
    <dbReference type="NCBI Taxonomy" id="682956"/>
    <lineage>
        <taxon>Bacteria</taxon>
        <taxon>Bacillati</taxon>
        <taxon>Bacillota</taxon>
        <taxon>Bacilli</taxon>
        <taxon>Bacillales</taxon>
        <taxon>Paenibacillaceae</taxon>
        <taxon>Paenibacillus</taxon>
    </lineage>
</organism>
<dbReference type="AlphaFoldDB" id="A0A1H0A2E9"/>
<evidence type="ECO:0000256" key="1">
    <source>
        <dbReference type="SAM" id="Coils"/>
    </source>
</evidence>
<dbReference type="RefSeq" id="WP_062519472.1">
    <property type="nucleotide sequence ID" value="NZ_CP048429.1"/>
</dbReference>
<dbReference type="EMBL" id="FNGM01000034">
    <property type="protein sequence ID" value="SDN27738.1"/>
    <property type="molecule type" value="Genomic_DNA"/>
</dbReference>
<evidence type="ECO:0000313" key="2">
    <source>
        <dbReference type="EMBL" id="KWX79947.1"/>
    </source>
</evidence>
<dbReference type="EMBL" id="LIPY01000082">
    <property type="protein sequence ID" value="KWX79947.1"/>
    <property type="molecule type" value="Genomic_DNA"/>
</dbReference>
<proteinExistence type="predicted"/>
<keyword evidence="1" id="KW-0175">Coiled coil</keyword>